<organism evidence="1 2">
    <name type="scientific">Siminovitchia fortis</name>
    <dbReference type="NCBI Taxonomy" id="254758"/>
    <lineage>
        <taxon>Bacteria</taxon>
        <taxon>Bacillati</taxon>
        <taxon>Bacillota</taxon>
        <taxon>Bacilli</taxon>
        <taxon>Bacillales</taxon>
        <taxon>Bacillaceae</taxon>
        <taxon>Siminovitchia</taxon>
    </lineage>
</organism>
<evidence type="ECO:0000313" key="2">
    <source>
        <dbReference type="Proteomes" id="UP000273811"/>
    </source>
</evidence>
<dbReference type="InterPro" id="IPR006448">
    <property type="entry name" value="Phage_term_ssu_P27"/>
</dbReference>
<dbReference type="EMBL" id="QYTU02000034">
    <property type="protein sequence ID" value="RWR06740.1"/>
    <property type="molecule type" value="Genomic_DNA"/>
</dbReference>
<proteinExistence type="predicted"/>
<dbReference type="RefSeq" id="WP_120074671.1">
    <property type="nucleotide sequence ID" value="NZ_CP126113.1"/>
</dbReference>
<name>A0A443IMX9_9BACI</name>
<protein>
    <submittedName>
        <fullName evidence="1">Uncharacterized protein</fullName>
    </submittedName>
</protein>
<reference evidence="1" key="1">
    <citation type="submission" date="2018-12" db="EMBL/GenBank/DDBJ databases">
        <authorList>
            <person name="Sun L."/>
            <person name="Chen Z."/>
        </authorList>
    </citation>
    <scope>NUCLEOTIDE SEQUENCE [LARGE SCALE GENOMIC DNA]</scope>
    <source>
        <strain evidence="1">DSM 16012</strain>
    </source>
</reference>
<gene>
    <name evidence="1" type="ORF">D4N35_013830</name>
</gene>
<evidence type="ECO:0000313" key="1">
    <source>
        <dbReference type="EMBL" id="RWR06740.1"/>
    </source>
</evidence>
<dbReference type="AlphaFoldDB" id="A0A443IMX9"/>
<comment type="caution">
    <text evidence="1">The sequence shown here is derived from an EMBL/GenBank/DDBJ whole genome shotgun (WGS) entry which is preliminary data.</text>
</comment>
<accession>A0A443IMX9</accession>
<keyword evidence="2" id="KW-1185">Reference proteome</keyword>
<dbReference type="OrthoDB" id="2990807at2"/>
<dbReference type="Pfam" id="PF05119">
    <property type="entry name" value="Terminase_4"/>
    <property type="match status" value="1"/>
</dbReference>
<dbReference type="Proteomes" id="UP000273811">
    <property type="component" value="Unassembled WGS sequence"/>
</dbReference>
<sequence length="111" mass="12990">MAKPKNNFYNKEAKSAFDHIYKELEEETKYIDEDLIVSYCNLRSQEIELNELVKEEGYRVTNVNSRGGETHQINPTYRAYLSCVAEKNKIYSKINKLLPEIDGELDGFEDF</sequence>